<sequence>MCIQKITYSITFLFLSISGFYSQSFSVKVDENHTAVFSIYNEPFAATDSVQLINEQNNGNKYFTDQTPYFLISLNQQFFSNKEIQAISVDYNGEQFSFEGNAQIIATGLPPGKQEIKITAINSSMETVGLARLNFTTISTTPLFKNDAIAIGFLLLLLALIFYTSNLKSFAGFYKFVPALLLCYFLPALLNSFNIISGEYSQLYYISSRYLLPASLVLLCLSIDLKEIIKLGPKALIMFFAGTIGIVIGGPIALLIVSSLFPEWLGADAAQVWRGLATVAGSWIGGGANQTAMKEIFETPNALFSKMIVVDVLVANVWMACLLYGAGINSSINKRLKADDTAIEGLKIKMKEFVSSISRIPTTSDLIIIAGIGVSGAGLAHILSEAITPVFKSMKETLEAYGLTSLSSGFFWIIVFATFIGVVLSFTKLKSYEGAGASKMGSLFLYVLVAAIGTHMDLAAVAESPILFAIGGIWMLIHALFLILVAIIIKAPFFFVAVGSQANVGGAASAPVVASAFHPSLAPVGVLLAVLGYAVGTGAAWLCAILMQGIVQ</sequence>
<organism evidence="2">
    <name type="scientific">uncultured Flavobacteriia bacterium</name>
    <dbReference type="NCBI Taxonomy" id="212695"/>
    <lineage>
        <taxon>Bacteria</taxon>
        <taxon>Pseudomonadati</taxon>
        <taxon>Bacteroidota</taxon>
        <taxon>Flavobacteriia</taxon>
        <taxon>environmental samples</taxon>
    </lineage>
</organism>
<evidence type="ECO:0000256" key="1">
    <source>
        <dbReference type="SAM" id="Phobius"/>
    </source>
</evidence>
<keyword evidence="1" id="KW-1133">Transmembrane helix</keyword>
<reference evidence="2" key="2">
    <citation type="journal article" date="2012" name="Environ. Microbiol.">
        <title>Genomic content of uncultured Bacteroidetes from contrasting oceanic provinces in the North Atlantic Ocean.</title>
        <authorList>
            <person name="Gomez-Pereira P.R."/>
            <person name="Schuler M."/>
            <person name="Fuchs B.M."/>
            <person name="Bennke C."/>
            <person name="Teeling H."/>
            <person name="Waldmann J."/>
            <person name="Richter M."/>
            <person name="Barbe V."/>
            <person name="Bataille E."/>
            <person name="Glockner F.O."/>
            <person name="Amann R."/>
        </authorList>
    </citation>
    <scope>NUCLEOTIDE SEQUENCE</scope>
</reference>
<name>F4MN42_9BACT</name>
<feature type="transmembrane region" description="Helical" evidence="1">
    <location>
        <begin position="441"/>
        <end position="460"/>
    </location>
</feature>
<evidence type="ECO:0000313" key="2">
    <source>
        <dbReference type="EMBL" id="CBL87555.1"/>
    </source>
</evidence>
<feature type="transmembrane region" description="Helical" evidence="1">
    <location>
        <begin position="307"/>
        <end position="327"/>
    </location>
</feature>
<feature type="transmembrane region" description="Helical" evidence="1">
    <location>
        <begin position="203"/>
        <end position="223"/>
    </location>
</feature>
<reference evidence="2" key="1">
    <citation type="submission" date="2010-05" db="EMBL/GenBank/DDBJ databases">
        <authorList>
            <person name="Genoscope - CEA"/>
        </authorList>
    </citation>
    <scope>NUCLEOTIDE SEQUENCE</scope>
</reference>
<dbReference type="EMBL" id="FQ032827">
    <property type="protein sequence ID" value="CBL87555.1"/>
    <property type="molecule type" value="Genomic_DNA"/>
</dbReference>
<proteinExistence type="predicted"/>
<accession>F4MN42</accession>
<protein>
    <submittedName>
        <fullName evidence="2">Membrane protein DUF819</fullName>
    </submittedName>
</protein>
<gene>
    <name evidence="2" type="ORF">S18_906_0013</name>
</gene>
<keyword evidence="1" id="KW-0472">Membrane</keyword>
<dbReference type="PANTHER" id="PTHR34289:SF8">
    <property type="entry name" value="DUF819 DOMAIN-CONTAINING PROTEIN"/>
    <property type="match status" value="1"/>
</dbReference>
<dbReference type="Pfam" id="PF05684">
    <property type="entry name" value="DUF819"/>
    <property type="match status" value="1"/>
</dbReference>
<feature type="transmembrane region" description="Helical" evidence="1">
    <location>
        <begin position="235"/>
        <end position="257"/>
    </location>
</feature>
<feature type="transmembrane region" description="Helical" evidence="1">
    <location>
        <begin position="524"/>
        <end position="547"/>
    </location>
</feature>
<feature type="transmembrane region" description="Helical" evidence="1">
    <location>
        <begin position="494"/>
        <end position="518"/>
    </location>
</feature>
<dbReference type="InterPro" id="IPR008537">
    <property type="entry name" value="DUF819"/>
</dbReference>
<dbReference type="PANTHER" id="PTHR34289">
    <property type="entry name" value="PROTEIN, PUTATIVE (DUF819)-RELATED"/>
    <property type="match status" value="1"/>
</dbReference>
<dbReference type="AlphaFoldDB" id="F4MN42"/>
<feature type="transmembrane region" description="Helical" evidence="1">
    <location>
        <begin position="176"/>
        <end position="197"/>
    </location>
</feature>
<feature type="transmembrane region" description="Helical" evidence="1">
    <location>
        <begin position="466"/>
        <end position="487"/>
    </location>
</feature>
<feature type="transmembrane region" description="Helical" evidence="1">
    <location>
        <begin position="148"/>
        <end position="164"/>
    </location>
</feature>
<feature type="transmembrane region" description="Helical" evidence="1">
    <location>
        <begin position="410"/>
        <end position="429"/>
    </location>
</feature>
<feature type="transmembrane region" description="Helical" evidence="1">
    <location>
        <begin position="366"/>
        <end position="390"/>
    </location>
</feature>
<keyword evidence="1" id="KW-0812">Transmembrane</keyword>